<name>A0A077ELC3_9FLAO</name>
<dbReference type="eggNOG" id="COG2771">
    <property type="taxonomic scope" value="Bacteria"/>
</dbReference>
<dbReference type="Proteomes" id="UP000028933">
    <property type="component" value="Chromosome"/>
</dbReference>
<gene>
    <name evidence="2" type="ORF">BD94_3234</name>
</gene>
<evidence type="ECO:0000313" key="2">
    <source>
        <dbReference type="EMBL" id="AIL47009.1"/>
    </source>
</evidence>
<keyword evidence="1" id="KW-0472">Membrane</keyword>
<feature type="transmembrane region" description="Helical" evidence="1">
    <location>
        <begin position="92"/>
        <end position="111"/>
    </location>
</feature>
<protein>
    <recommendedName>
        <fullName evidence="4">HTH luxR-type domain-containing protein</fullName>
    </recommendedName>
</protein>
<evidence type="ECO:0000256" key="1">
    <source>
        <dbReference type="SAM" id="Phobius"/>
    </source>
</evidence>
<sequence>MVFSVQTISYSTLLLSSMYLDYNLYSDCMKINIEKHLIVLWLVHIPFSCNSYLKAEPCQMTEGVLLPKNKVRNNNAVSLLAKEPEKTKDNNMLIYTGIFVASVLGLGTFVYKRVSISESKRKILEKETRMLKIRMYDKSFEEVIELAKKNDMVFFTKFTALYPDFVPALQKINPDLKRSELIFCAMLKLNFSSKEIASITGVLHTSVQKRKNKIRKRLHIPSQADLYFFFDQLG</sequence>
<dbReference type="GO" id="GO:0003677">
    <property type="term" value="F:DNA binding"/>
    <property type="evidence" value="ECO:0007669"/>
    <property type="project" value="InterPro"/>
</dbReference>
<dbReference type="EMBL" id="CP007547">
    <property type="protein sequence ID" value="AIL47009.1"/>
    <property type="molecule type" value="Genomic_DNA"/>
</dbReference>
<dbReference type="SUPFAM" id="SSF46894">
    <property type="entry name" value="C-terminal effector domain of the bipartite response regulators"/>
    <property type="match status" value="1"/>
</dbReference>
<dbReference type="InterPro" id="IPR016032">
    <property type="entry name" value="Sig_transdc_resp-reg_C-effctor"/>
</dbReference>
<reference evidence="2 3" key="1">
    <citation type="journal article" date="2013" name="Lancet">
        <title>First case of E anophelis outbreak in an intensive-care unit.</title>
        <authorList>
            <person name="Teo J."/>
            <person name="Tan S.Y."/>
            <person name="Tay M."/>
            <person name="Ding Y."/>
            <person name="Kjelleberg S."/>
            <person name="Givskov M."/>
            <person name="Lin R.T."/>
            <person name="Yang L."/>
        </authorList>
    </citation>
    <scope>NUCLEOTIDE SEQUENCE [LARGE SCALE GENOMIC DNA]</scope>
    <source>
        <strain evidence="2 3">NUHP1</strain>
    </source>
</reference>
<dbReference type="GO" id="GO:0006355">
    <property type="term" value="P:regulation of DNA-templated transcription"/>
    <property type="evidence" value="ECO:0007669"/>
    <property type="project" value="InterPro"/>
</dbReference>
<evidence type="ECO:0000313" key="3">
    <source>
        <dbReference type="Proteomes" id="UP000028933"/>
    </source>
</evidence>
<proteinExistence type="predicted"/>
<keyword evidence="1" id="KW-0812">Transmembrane</keyword>
<dbReference type="HOGENOM" id="CLU_103280_0_0_10"/>
<accession>A0A077ELC3</accession>
<organism evidence="2 3">
    <name type="scientific">Elizabethkingia anophelis NUHP1</name>
    <dbReference type="NCBI Taxonomy" id="1338011"/>
    <lineage>
        <taxon>Bacteria</taxon>
        <taxon>Pseudomonadati</taxon>
        <taxon>Bacteroidota</taxon>
        <taxon>Flavobacteriia</taxon>
        <taxon>Flavobacteriales</taxon>
        <taxon>Weeksellaceae</taxon>
        <taxon>Elizabethkingia</taxon>
    </lineage>
</organism>
<dbReference type="STRING" id="1338011.BD94_3234"/>
<evidence type="ECO:0008006" key="4">
    <source>
        <dbReference type="Google" id="ProtNLM"/>
    </source>
</evidence>
<keyword evidence="1" id="KW-1133">Transmembrane helix</keyword>
<dbReference type="KEGG" id="eao:BD94_3234"/>
<dbReference type="AlphaFoldDB" id="A0A077ELC3"/>